<protein>
    <recommendedName>
        <fullName evidence="5">Spy/CpxP family protein refolding chaperone</fullName>
    </recommendedName>
</protein>
<name>A0A6M2BTC0_9GAMM</name>
<gene>
    <name evidence="3" type="ORF">G7Y85_12420</name>
</gene>
<dbReference type="GO" id="GO:0042597">
    <property type="term" value="C:periplasmic space"/>
    <property type="evidence" value="ECO:0007669"/>
    <property type="project" value="InterPro"/>
</dbReference>
<dbReference type="Gene3D" id="1.20.120.1490">
    <property type="match status" value="1"/>
</dbReference>
<evidence type="ECO:0000256" key="2">
    <source>
        <dbReference type="SAM" id="SignalP"/>
    </source>
</evidence>
<feature type="region of interest" description="Disordered" evidence="1">
    <location>
        <begin position="35"/>
        <end position="73"/>
    </location>
</feature>
<evidence type="ECO:0000313" key="4">
    <source>
        <dbReference type="Proteomes" id="UP000472676"/>
    </source>
</evidence>
<feature type="compositionally biased region" description="Basic and acidic residues" evidence="1">
    <location>
        <begin position="168"/>
        <end position="178"/>
    </location>
</feature>
<organism evidence="3 4">
    <name type="scientific">Solimonas terrae</name>
    <dbReference type="NCBI Taxonomy" id="1396819"/>
    <lineage>
        <taxon>Bacteria</taxon>
        <taxon>Pseudomonadati</taxon>
        <taxon>Pseudomonadota</taxon>
        <taxon>Gammaproteobacteria</taxon>
        <taxon>Nevskiales</taxon>
        <taxon>Nevskiaceae</taxon>
        <taxon>Solimonas</taxon>
    </lineage>
</organism>
<dbReference type="AlphaFoldDB" id="A0A6M2BTC0"/>
<sequence length="191" mass="20486">MKLTVKIAALAAILAAAGVQAATPQGAAAAPQQLAWNGPADNDRGPPPGDDEGPGNHHFRGPGMHRGGMHGSPLMHELHRLNLSDAQSDAVDAIMVKHHAEQRDLFKRRRDLHRGFAALDPTATDYASQSSKLADQTGKLAHDEVLLRSRIAGEVIATLTPEQVQQLKADRAEHEARREQHRRGPAADDAG</sequence>
<evidence type="ECO:0000256" key="1">
    <source>
        <dbReference type="SAM" id="MobiDB-lite"/>
    </source>
</evidence>
<evidence type="ECO:0000313" key="3">
    <source>
        <dbReference type="EMBL" id="NGY05570.1"/>
    </source>
</evidence>
<comment type="caution">
    <text evidence="3">The sequence shown here is derived from an EMBL/GenBank/DDBJ whole genome shotgun (WGS) entry which is preliminary data.</text>
</comment>
<keyword evidence="2" id="KW-0732">Signal</keyword>
<dbReference type="Proteomes" id="UP000472676">
    <property type="component" value="Unassembled WGS sequence"/>
</dbReference>
<accession>A0A6M2BTC0</accession>
<evidence type="ECO:0008006" key="5">
    <source>
        <dbReference type="Google" id="ProtNLM"/>
    </source>
</evidence>
<reference evidence="3 4" key="1">
    <citation type="journal article" date="2014" name="Int. J. Syst. Evol. Microbiol.">
        <title>Solimonas terrae sp. nov., isolated from soil.</title>
        <authorList>
            <person name="Kim S.J."/>
            <person name="Moon J.Y."/>
            <person name="Weon H.Y."/>
            <person name="Ahn J.H."/>
            <person name="Chen W.M."/>
            <person name="Kwon S.W."/>
        </authorList>
    </citation>
    <scope>NUCLEOTIDE SEQUENCE [LARGE SCALE GENOMIC DNA]</scope>
    <source>
        <strain evidence="3 4">KIS83-12</strain>
    </source>
</reference>
<dbReference type="Pfam" id="PF07813">
    <property type="entry name" value="LTXXQ"/>
    <property type="match status" value="1"/>
</dbReference>
<dbReference type="RefSeq" id="WP_166257333.1">
    <property type="nucleotide sequence ID" value="NZ_JAAMOW010000006.1"/>
</dbReference>
<dbReference type="EMBL" id="JAAMOW010000006">
    <property type="protein sequence ID" value="NGY05570.1"/>
    <property type="molecule type" value="Genomic_DNA"/>
</dbReference>
<proteinExistence type="predicted"/>
<feature type="signal peptide" evidence="2">
    <location>
        <begin position="1"/>
        <end position="21"/>
    </location>
</feature>
<dbReference type="InterPro" id="IPR012899">
    <property type="entry name" value="LTXXQ"/>
</dbReference>
<keyword evidence="4" id="KW-1185">Reference proteome</keyword>
<feature type="region of interest" description="Disordered" evidence="1">
    <location>
        <begin position="162"/>
        <end position="191"/>
    </location>
</feature>
<feature type="chain" id="PRO_5027065592" description="Spy/CpxP family protein refolding chaperone" evidence="2">
    <location>
        <begin position="22"/>
        <end position="191"/>
    </location>
</feature>